<protein>
    <recommendedName>
        <fullName evidence="4">Cell surface protein</fullName>
    </recommendedName>
</protein>
<feature type="region of interest" description="Disordered" evidence="1">
    <location>
        <begin position="678"/>
        <end position="809"/>
    </location>
</feature>
<feature type="compositionally biased region" description="Polar residues" evidence="1">
    <location>
        <begin position="769"/>
        <end position="784"/>
    </location>
</feature>
<feature type="compositionally biased region" description="Basic and acidic residues" evidence="1">
    <location>
        <begin position="792"/>
        <end position="804"/>
    </location>
</feature>
<dbReference type="Proteomes" id="UP001519503">
    <property type="component" value="Unassembled WGS sequence"/>
</dbReference>
<feature type="compositionally biased region" description="Polar residues" evidence="1">
    <location>
        <begin position="679"/>
        <end position="692"/>
    </location>
</feature>
<proteinExistence type="predicted"/>
<evidence type="ECO:0000313" key="2">
    <source>
        <dbReference type="EMBL" id="MBS9337398.1"/>
    </source>
</evidence>
<keyword evidence="3" id="KW-1185">Reference proteome</keyword>
<gene>
    <name evidence="2" type="ORF">G6R30_02830</name>
</gene>
<dbReference type="EMBL" id="JAAMFL010000005">
    <property type="protein sequence ID" value="MBS9337398.1"/>
    <property type="molecule type" value="Genomic_DNA"/>
</dbReference>
<feature type="compositionally biased region" description="Acidic residues" evidence="1">
    <location>
        <begin position="694"/>
        <end position="720"/>
    </location>
</feature>
<reference evidence="2 3" key="1">
    <citation type="submission" date="2020-02" db="EMBL/GenBank/DDBJ databases">
        <title>Fructobacillus sp. isolated from paper mulberry of Taiwan.</title>
        <authorList>
            <person name="Lin S.-T."/>
        </authorList>
    </citation>
    <scope>NUCLEOTIDE SEQUENCE [LARGE SCALE GENOMIC DNA]</scope>
    <source>
        <strain evidence="2 3">S1-1</strain>
    </source>
</reference>
<accession>A0ABS5QW16</accession>
<organism evidence="2 3">
    <name type="scientific">Fructobacillus parabroussonetiae</name>
    <dbReference type="NCBI Taxonomy" id="2713174"/>
    <lineage>
        <taxon>Bacteria</taxon>
        <taxon>Bacillati</taxon>
        <taxon>Bacillota</taxon>
        <taxon>Bacilli</taxon>
        <taxon>Lactobacillales</taxon>
        <taxon>Lactobacillaceae</taxon>
        <taxon>Fructobacillus</taxon>
    </lineage>
</organism>
<evidence type="ECO:0000313" key="3">
    <source>
        <dbReference type="Proteomes" id="UP001519503"/>
    </source>
</evidence>
<name>A0ABS5QW16_9LACO</name>
<evidence type="ECO:0008006" key="4">
    <source>
        <dbReference type="Google" id="ProtNLM"/>
    </source>
</evidence>
<sequence length="843" mass="91129">MVYQAVDQRLKDFSAIEHVDEASLNQAKEWLSKAENTSVTAIQDANTRGAVDLAVSQGIAGINAVKAPMIQRAFRPASLADRQEAFAVIEQAAQAKNEQFEKIAFVDGNALKLAEAEVKQIVDQARQGIDQSVTKGELDRVLSTAVDQISQVTDPTLDADHAPASPVQKAIYQQLLQDQAKQKTDRFDQMENVMVRSLNQQKGLVQKALTQGLKQLDQASNGADLTAIYSETAKAIEQVADPTLKLAFRAPTDEDLRQTKSSLYREGEKRKLAFDRVQRVQPDSLAKQKAAVDALVSERSAAFDQMTTRQELSRAFQAAIKAVRAVPLPAVLPEDLTPTAQERQQAVATLQKASDDRQAAFEKIVHVDPVELTLVKQILVSTLDDALDKLTEAATKQELQRALSDGLSAINGVEKPDLLKDYQALTAHAKRLAVQGLTNLAAQKKLGFETMDGVAPKSLNQQKQQVNTALQHATTSIGSLNLQRELLPAVAVGQEEIKAVAEPDLLRAYQAPSDEDRQEAQARLDATAGEKKKNFDDLVGAKAESVLSQKAAVDRLLTDYQKKLSEAQTITSLETTLAEGQDKIHHVENPVLDRDYRPVTAEDGQAAKKELEEAAKSRASEMAGVEQVDPESLVEQQNKLEQLLATYEPTIEMAKTLGELTRTKNIVLAMLLTVKDPRTQSAAGQSADQPASQADDEMDDAGLDDRDDDAPDALADDPNDETPAAAASDSSGGKQADATKNGKADAVPVHTMDSDNANPSFVAEGQPESDATTKTVSNHEQVSGSVEADPAAAHKESSGKKADEQVEPATAQVMETVKTSSLTILGMTLLSSLAFVKTRRPKK</sequence>
<comment type="caution">
    <text evidence="2">The sequence shown here is derived from an EMBL/GenBank/DDBJ whole genome shotgun (WGS) entry which is preliminary data.</text>
</comment>
<dbReference type="RefSeq" id="WP_213821265.1">
    <property type="nucleotide sequence ID" value="NZ_JAAMFL010000005.1"/>
</dbReference>
<evidence type="ECO:0000256" key="1">
    <source>
        <dbReference type="SAM" id="MobiDB-lite"/>
    </source>
</evidence>